<dbReference type="HAMAP" id="MF_02216">
    <property type="entry name" value="UbiK"/>
    <property type="match status" value="1"/>
</dbReference>
<keyword evidence="1" id="KW-0831">Ubiquinone biosynthesis</keyword>
<sequence length="92" mass="10802">MFDPKQFEEIARKLYASLPASVQNFENEIQQKFKEILQSAFTHLDLVTREEFDVQVKVLARTREKVEALQLQLNVLLAEKQKNENKKKQSPV</sequence>
<dbReference type="STRING" id="45068.Llon_1178"/>
<dbReference type="InterPro" id="IPR007475">
    <property type="entry name" value="UbiK"/>
</dbReference>
<comment type="subcellular location">
    <subcellularLocation>
        <location evidence="1">Cytoplasm</location>
    </subcellularLocation>
</comment>
<comment type="similarity">
    <text evidence="1">Belongs to the UbiK family.</text>
</comment>
<dbReference type="Pfam" id="PF04380">
    <property type="entry name" value="BMFP"/>
    <property type="match status" value="1"/>
</dbReference>
<gene>
    <name evidence="1" type="primary">ubiK</name>
    <name evidence="2" type="ORF">Llon_1178</name>
</gene>
<accession>A0A0W0VLW2</accession>
<dbReference type="GO" id="GO:0006744">
    <property type="term" value="P:ubiquinone biosynthetic process"/>
    <property type="evidence" value="ECO:0007669"/>
    <property type="project" value="UniProtKB-UniRule"/>
</dbReference>
<name>A0A0W0VLW2_9GAMM</name>
<evidence type="ECO:0000313" key="2">
    <source>
        <dbReference type="EMBL" id="KTD21080.1"/>
    </source>
</evidence>
<dbReference type="UniPathway" id="UPA00232"/>
<dbReference type="PANTHER" id="PTHR38040">
    <property type="entry name" value="UBIQUINONE BIOSYNTHESIS ACCESSORY FACTOR UBIK"/>
    <property type="match status" value="1"/>
</dbReference>
<dbReference type="GO" id="GO:0005829">
    <property type="term" value="C:cytosol"/>
    <property type="evidence" value="ECO:0007669"/>
    <property type="project" value="TreeGrafter"/>
</dbReference>
<comment type="pathway">
    <text evidence="1">Cofactor biosynthesis; ubiquinone biosynthesis.</text>
</comment>
<feature type="coiled-coil region" evidence="1">
    <location>
        <begin position="59"/>
        <end position="86"/>
    </location>
</feature>
<dbReference type="EMBL" id="LNYK01000016">
    <property type="protein sequence ID" value="KTD21080.1"/>
    <property type="molecule type" value="Genomic_DNA"/>
</dbReference>
<protein>
    <recommendedName>
        <fullName evidence="1">Ubiquinone biosynthesis accessory factor UbiK</fullName>
    </recommendedName>
</protein>
<dbReference type="PANTHER" id="PTHR38040:SF1">
    <property type="entry name" value="UBIQUINONE BIOSYNTHESIS ACCESSORY FACTOR UBIK"/>
    <property type="match status" value="1"/>
</dbReference>
<evidence type="ECO:0000256" key="1">
    <source>
        <dbReference type="HAMAP-Rule" id="MF_02216"/>
    </source>
</evidence>
<dbReference type="AlphaFoldDB" id="A0A0W0VLW2"/>
<organism evidence="2 3">
    <name type="scientific">Legionella londiniensis</name>
    <dbReference type="NCBI Taxonomy" id="45068"/>
    <lineage>
        <taxon>Bacteria</taxon>
        <taxon>Pseudomonadati</taxon>
        <taxon>Pseudomonadota</taxon>
        <taxon>Gammaproteobacteria</taxon>
        <taxon>Legionellales</taxon>
        <taxon>Legionellaceae</taxon>
        <taxon>Legionella</taxon>
    </lineage>
</organism>
<dbReference type="OrthoDB" id="5297354at2"/>
<reference evidence="2 3" key="1">
    <citation type="submission" date="2015-11" db="EMBL/GenBank/DDBJ databases">
        <title>Genomic analysis of 38 Legionella species identifies large and diverse effector repertoires.</title>
        <authorList>
            <person name="Burstein D."/>
            <person name="Amaro F."/>
            <person name="Zusman T."/>
            <person name="Lifshitz Z."/>
            <person name="Cohen O."/>
            <person name="Gilbert J.A."/>
            <person name="Pupko T."/>
            <person name="Shuman H.A."/>
            <person name="Segal G."/>
        </authorList>
    </citation>
    <scope>NUCLEOTIDE SEQUENCE [LARGE SCALE GENOMIC DNA]</scope>
    <source>
        <strain evidence="2 3">ATCC 49505</strain>
    </source>
</reference>
<evidence type="ECO:0000313" key="3">
    <source>
        <dbReference type="Proteomes" id="UP000054997"/>
    </source>
</evidence>
<dbReference type="PATRIC" id="fig|45068.5.peg.1270"/>
<keyword evidence="1" id="KW-0175">Coiled coil</keyword>
<dbReference type="Proteomes" id="UP000054997">
    <property type="component" value="Unassembled WGS sequence"/>
</dbReference>
<dbReference type="NCBIfam" id="NF047835">
    <property type="entry name" value="UbiqAccUbiK"/>
    <property type="match status" value="1"/>
</dbReference>
<comment type="function">
    <text evidence="1">Required for efficient ubiquinone (coenzyme Q) biosynthesis. UbiK is probably an accessory factor of Ubi enzymes and facilitates ubiquinone biosynthesis by acting as an assembly factor, a targeting factor, or both.</text>
</comment>
<keyword evidence="3" id="KW-1185">Reference proteome</keyword>
<keyword evidence="1" id="KW-0963">Cytoplasm</keyword>
<proteinExistence type="inferred from homology"/>
<comment type="caution">
    <text evidence="2">The sequence shown here is derived from an EMBL/GenBank/DDBJ whole genome shotgun (WGS) entry which is preliminary data.</text>
</comment>
<dbReference type="RefSeq" id="WP_058529185.1">
    <property type="nucleotide sequence ID" value="NZ_CAAAHZ010000015.1"/>
</dbReference>